<evidence type="ECO:0000313" key="1">
    <source>
        <dbReference type="EMBL" id="ACY19885.1"/>
    </source>
</evidence>
<name>D0LEG7_GORB4</name>
<dbReference type="EMBL" id="CP001802">
    <property type="protein sequence ID" value="ACY19885.1"/>
    <property type="molecule type" value="Genomic_DNA"/>
</dbReference>
<dbReference type="AlphaFoldDB" id="D0LEG7"/>
<keyword evidence="2" id="KW-1185">Reference proteome</keyword>
<sequence>MSLYRKDSGPYKPKPTPFGGFIDGARAITAPHLLCVGPTGRGKSRRVLGPALLMWEGPGVAISSKPDLIELAIEKRLGMGGHGKTYVLDLSGKVPASVMPDGAEMVVADPVALITDDDTAIDMTEILLRTSGSSAGGGDSAKKDPFFGLS</sequence>
<reference evidence="1 2" key="2">
    <citation type="journal article" date="2010" name="Stand. Genomic Sci.">
        <title>Complete genome sequence of Gordonia bronchialis type strain (3410).</title>
        <authorList>
            <person name="Ivanova N."/>
            <person name="Sikorski J."/>
            <person name="Jando M."/>
            <person name="Lapidus A."/>
            <person name="Nolan M."/>
            <person name="Lucas S."/>
            <person name="Del Rio T.G."/>
            <person name="Tice H."/>
            <person name="Copeland A."/>
            <person name="Cheng J.F."/>
            <person name="Chen F."/>
            <person name="Bruce D."/>
            <person name="Goodwin L."/>
            <person name="Pitluck S."/>
            <person name="Mavromatis K."/>
            <person name="Ovchinnikova G."/>
            <person name="Pati A."/>
            <person name="Chen A."/>
            <person name="Palaniappan K."/>
            <person name="Land M."/>
            <person name="Hauser L."/>
            <person name="Chang Y.J."/>
            <person name="Jeffries C.D."/>
            <person name="Chain P."/>
            <person name="Saunders E."/>
            <person name="Han C."/>
            <person name="Detter J.C."/>
            <person name="Brettin T."/>
            <person name="Rohde M."/>
            <person name="Goker M."/>
            <person name="Bristow J."/>
            <person name="Eisen J.A."/>
            <person name="Markowitz V."/>
            <person name="Hugenholtz P."/>
            <person name="Klenk H.P."/>
            <person name="Kyrpides N.C."/>
        </authorList>
    </citation>
    <scope>NUCLEOTIDE SEQUENCE [LARGE SCALE GENOMIC DNA]</scope>
    <source>
        <strain evidence="2">ATCC 25592 / DSM 43247 / BCRC 13721 / JCM 3198 / KCTC 3076 / NBRC 16047 / NCTC 10667</strain>
    </source>
</reference>
<gene>
    <name evidence="1" type="ordered locus">Gbro_0555</name>
</gene>
<dbReference type="HOGENOM" id="CLU_1737971_0_0_11"/>
<evidence type="ECO:0000313" key="2">
    <source>
        <dbReference type="Proteomes" id="UP000001219"/>
    </source>
</evidence>
<accession>D0LEG7</accession>
<dbReference type="Proteomes" id="UP000001219">
    <property type="component" value="Chromosome"/>
</dbReference>
<dbReference type="RefSeq" id="WP_012832473.1">
    <property type="nucleotide sequence ID" value="NC_013441.1"/>
</dbReference>
<dbReference type="STRING" id="526226.Gbro_0555"/>
<dbReference type="OrthoDB" id="4658601at2"/>
<dbReference type="KEGG" id="gbr:Gbro_0555"/>
<protein>
    <submittedName>
        <fullName evidence="1">Uncharacterized protein</fullName>
    </submittedName>
</protein>
<proteinExistence type="predicted"/>
<organism evidence="1 2">
    <name type="scientific">Gordonia bronchialis (strain ATCC 25592 / DSM 43247 / BCRC 13721 / JCM 3198 / KCTC 3076 / NBRC 16047 / NCTC 10667)</name>
    <name type="common">Rhodococcus bronchialis</name>
    <dbReference type="NCBI Taxonomy" id="526226"/>
    <lineage>
        <taxon>Bacteria</taxon>
        <taxon>Bacillati</taxon>
        <taxon>Actinomycetota</taxon>
        <taxon>Actinomycetes</taxon>
        <taxon>Mycobacteriales</taxon>
        <taxon>Gordoniaceae</taxon>
        <taxon>Gordonia</taxon>
    </lineage>
</organism>
<reference evidence="2" key="1">
    <citation type="submission" date="2009-10" db="EMBL/GenBank/DDBJ databases">
        <title>The complete chromosome of Gordonia bronchialis DSM 43247.</title>
        <authorList>
            <consortium name="US DOE Joint Genome Institute (JGI-PGF)"/>
            <person name="Lucas S."/>
            <person name="Copeland A."/>
            <person name="Lapidus A."/>
            <person name="Glavina del Rio T."/>
            <person name="Dalin E."/>
            <person name="Tice H."/>
            <person name="Bruce D."/>
            <person name="Goodwin L."/>
            <person name="Pitluck S."/>
            <person name="Kyrpides N."/>
            <person name="Mavromatis K."/>
            <person name="Ivanova N."/>
            <person name="Ovchinnikova G."/>
            <person name="Saunders E."/>
            <person name="Brettin T."/>
            <person name="Detter J.C."/>
            <person name="Han C."/>
            <person name="Larimer F."/>
            <person name="Land M."/>
            <person name="Hauser L."/>
            <person name="Markowitz V."/>
            <person name="Cheng J.-F."/>
            <person name="Hugenholtz P."/>
            <person name="Woyke T."/>
            <person name="Wu D."/>
            <person name="Jando M."/>
            <person name="Schneider S."/>
            <person name="Goeker M."/>
            <person name="Klenk H.-P."/>
            <person name="Eisen J.A."/>
        </authorList>
    </citation>
    <scope>NUCLEOTIDE SEQUENCE [LARGE SCALE GENOMIC DNA]</scope>
    <source>
        <strain evidence="2">ATCC 25592 / DSM 43247 / BCRC 13721 / JCM 3198 / KCTC 3076 / NBRC 16047 / NCTC 10667</strain>
    </source>
</reference>